<proteinExistence type="predicted"/>
<dbReference type="KEGG" id="smam:Mal15_01880"/>
<sequence length="666" mass="75905">MNLESEPQFHPPALLRLGESIAVLPVIHGSGQFAVMVRRWMLEQDFDCVAVPLPESFRECTEAAILDLPRPSIVIQKPGAGFTRPDFASGFAPYDAGTEEHGEGDDADADPASYVPIDPCQPVIMAIRAAMGEHIPRAYVDLETDPFLPFSSVMPDPYAVRHVTAERFAAAVLPSLPRPPDRQTRSRIVHMAYRLAELEKRYDRILFVTSVLNWPWIREAYTESFSSQAASKSESSKPFDFPEHDPVREPERYAIDPRTLMFLFGELPYITGLYERARRELEEDEDLQIDGVKELLIAARTSYRGELKQFARRITPLHLSKCLQYIRNLSLMSRRMTPDLITIVTAAQQIMGDQYALHVAQLANQYSYANRPEDASTIPTDLEEVKLGIDQARLPDGELISMVNRLPGPPICWRTLQLKRKPSSPEKSRWKYQWNPYTQCSYPPEDERIENFRTRVFDRAKAIVGNDLARTEKFTTSVKDGIDIRDTLRHWYDRQIYVKVIPPSRGTLDACVMLFDSPSDPRDYPWRTTWFAEHKEESTLAFYATSFADEMVGPGIGLSRYGGAMFLYPPVMIPDIWGDPRIDFTETLEERLIAAACLHAGGRQVALLSALPPGGGWRKLARHYKKTLVHVPLSSFSDEQVQQLRMVHVLNGREVRSYAEEFIRRV</sequence>
<organism evidence="1 2">
    <name type="scientific">Stieleria maiorica</name>
    <dbReference type="NCBI Taxonomy" id="2795974"/>
    <lineage>
        <taxon>Bacteria</taxon>
        <taxon>Pseudomonadati</taxon>
        <taxon>Planctomycetota</taxon>
        <taxon>Planctomycetia</taxon>
        <taxon>Pirellulales</taxon>
        <taxon>Pirellulaceae</taxon>
        <taxon>Stieleria</taxon>
    </lineage>
</organism>
<name>A0A5B9M4U8_9BACT</name>
<keyword evidence="2" id="KW-1185">Reference proteome</keyword>
<gene>
    <name evidence="1" type="ORF">Mal15_01880</name>
</gene>
<dbReference type="AlphaFoldDB" id="A0A5B9M4U8"/>
<dbReference type="Proteomes" id="UP000321353">
    <property type="component" value="Chromosome"/>
</dbReference>
<protein>
    <submittedName>
        <fullName evidence="1">Uncharacterized protein</fullName>
    </submittedName>
</protein>
<accession>A0A5B9M4U8</accession>
<dbReference type="EMBL" id="CP036264">
    <property type="protein sequence ID" value="QEF96161.1"/>
    <property type="molecule type" value="Genomic_DNA"/>
</dbReference>
<evidence type="ECO:0000313" key="2">
    <source>
        <dbReference type="Proteomes" id="UP000321353"/>
    </source>
</evidence>
<reference evidence="1 2" key="1">
    <citation type="submission" date="2019-02" db="EMBL/GenBank/DDBJ databases">
        <title>Planctomycetal bacteria perform biofilm scaping via a novel small molecule.</title>
        <authorList>
            <person name="Jeske O."/>
            <person name="Boedeker C."/>
            <person name="Wiegand S."/>
            <person name="Breitling P."/>
            <person name="Kallscheuer N."/>
            <person name="Jogler M."/>
            <person name="Rohde M."/>
            <person name="Petersen J."/>
            <person name="Medema M.H."/>
            <person name="Surup F."/>
            <person name="Jogler C."/>
        </authorList>
    </citation>
    <scope>NUCLEOTIDE SEQUENCE [LARGE SCALE GENOMIC DNA]</scope>
    <source>
        <strain evidence="1 2">Mal15</strain>
    </source>
</reference>
<evidence type="ECO:0000313" key="1">
    <source>
        <dbReference type="EMBL" id="QEF96161.1"/>
    </source>
</evidence>
<dbReference type="RefSeq" id="WP_147866014.1">
    <property type="nucleotide sequence ID" value="NZ_CP036264.1"/>
</dbReference>